<accession>A0AA39TW77</accession>
<gene>
    <name evidence="2" type="ORF">EV420DRAFT_1473961</name>
</gene>
<feature type="transmembrane region" description="Helical" evidence="1">
    <location>
        <begin position="64"/>
        <end position="87"/>
    </location>
</feature>
<dbReference type="RefSeq" id="XP_060338528.1">
    <property type="nucleotide sequence ID" value="XM_060469180.1"/>
</dbReference>
<evidence type="ECO:0000313" key="2">
    <source>
        <dbReference type="EMBL" id="KAK0468253.1"/>
    </source>
</evidence>
<evidence type="ECO:0000313" key="3">
    <source>
        <dbReference type="Proteomes" id="UP001175211"/>
    </source>
</evidence>
<dbReference type="EMBL" id="JAUEPS010000002">
    <property type="protein sequence ID" value="KAK0468253.1"/>
    <property type="molecule type" value="Genomic_DNA"/>
</dbReference>
<evidence type="ECO:0000256" key="1">
    <source>
        <dbReference type="SAM" id="Phobius"/>
    </source>
</evidence>
<dbReference type="AlphaFoldDB" id="A0AA39TW77"/>
<protein>
    <submittedName>
        <fullName evidence="2">Uncharacterized protein</fullName>
    </submittedName>
</protein>
<name>A0AA39TW77_ARMTA</name>
<organism evidence="2 3">
    <name type="scientific">Armillaria tabescens</name>
    <name type="common">Ringless honey mushroom</name>
    <name type="synonym">Agaricus tabescens</name>
    <dbReference type="NCBI Taxonomy" id="1929756"/>
    <lineage>
        <taxon>Eukaryota</taxon>
        <taxon>Fungi</taxon>
        <taxon>Dikarya</taxon>
        <taxon>Basidiomycota</taxon>
        <taxon>Agaricomycotina</taxon>
        <taxon>Agaricomycetes</taxon>
        <taxon>Agaricomycetidae</taxon>
        <taxon>Agaricales</taxon>
        <taxon>Marasmiineae</taxon>
        <taxon>Physalacriaceae</taxon>
        <taxon>Desarmillaria</taxon>
    </lineage>
</organism>
<reference evidence="2" key="1">
    <citation type="submission" date="2023-06" db="EMBL/GenBank/DDBJ databases">
        <authorList>
            <consortium name="Lawrence Berkeley National Laboratory"/>
            <person name="Ahrendt S."/>
            <person name="Sahu N."/>
            <person name="Indic B."/>
            <person name="Wong-Bajracharya J."/>
            <person name="Merenyi Z."/>
            <person name="Ke H.-M."/>
            <person name="Monk M."/>
            <person name="Kocsube S."/>
            <person name="Drula E."/>
            <person name="Lipzen A."/>
            <person name="Balint B."/>
            <person name="Henrissat B."/>
            <person name="Andreopoulos B."/>
            <person name="Martin F.M."/>
            <person name="Harder C.B."/>
            <person name="Rigling D."/>
            <person name="Ford K.L."/>
            <person name="Foster G.D."/>
            <person name="Pangilinan J."/>
            <person name="Papanicolaou A."/>
            <person name="Barry K."/>
            <person name="LaButti K."/>
            <person name="Viragh M."/>
            <person name="Koriabine M."/>
            <person name="Yan M."/>
            <person name="Riley R."/>
            <person name="Champramary S."/>
            <person name="Plett K.L."/>
            <person name="Tsai I.J."/>
            <person name="Slot J."/>
            <person name="Sipos G."/>
            <person name="Plett J."/>
            <person name="Nagy L.G."/>
            <person name="Grigoriev I.V."/>
        </authorList>
    </citation>
    <scope>NUCLEOTIDE SEQUENCE</scope>
    <source>
        <strain evidence="2">CCBAS 213</strain>
    </source>
</reference>
<keyword evidence="1" id="KW-0472">Membrane</keyword>
<keyword evidence="1" id="KW-0812">Transmembrane</keyword>
<comment type="caution">
    <text evidence="2">The sequence shown here is derived from an EMBL/GenBank/DDBJ whole genome shotgun (WGS) entry which is preliminary data.</text>
</comment>
<dbReference type="Proteomes" id="UP001175211">
    <property type="component" value="Unassembled WGS sequence"/>
</dbReference>
<dbReference type="GeneID" id="85352728"/>
<keyword evidence="1" id="KW-1133">Transmembrane helix</keyword>
<sequence length="124" mass="13625">MSIILIIELFRAQATDFLSSTDPHGNPAYDPNNLLGYIASNVLTGIAFSIGTRFGLHAHPDSKGIFIVGYLIIMLSLCAFIAADYVLPGRLSRYLGATEHMLVSSAGTKFMVMMNVKRLPELRY</sequence>
<feature type="transmembrane region" description="Helical" evidence="1">
    <location>
        <begin position="34"/>
        <end position="52"/>
    </location>
</feature>
<keyword evidence="3" id="KW-1185">Reference proteome</keyword>
<proteinExistence type="predicted"/>